<name>A0A9R1CAZ8_9BACT</name>
<keyword evidence="3" id="KW-1185">Reference proteome</keyword>
<evidence type="ECO:0000313" key="2">
    <source>
        <dbReference type="EMBL" id="GJG59281.1"/>
    </source>
</evidence>
<organism evidence="2 3">
    <name type="scientific">Prevotella lacticifex</name>
    <dbReference type="NCBI Taxonomy" id="2854755"/>
    <lineage>
        <taxon>Bacteria</taxon>
        <taxon>Pseudomonadati</taxon>
        <taxon>Bacteroidota</taxon>
        <taxon>Bacteroidia</taxon>
        <taxon>Bacteroidales</taxon>
        <taxon>Prevotellaceae</taxon>
        <taxon>Prevotella</taxon>
    </lineage>
</organism>
<accession>A0A9R1CAZ8</accession>
<feature type="domain" description="DUF6734" evidence="1">
    <location>
        <begin position="2"/>
        <end position="255"/>
    </location>
</feature>
<dbReference type="Proteomes" id="UP000825483">
    <property type="component" value="Unassembled WGS sequence"/>
</dbReference>
<dbReference type="InterPro" id="IPR046621">
    <property type="entry name" value="DUF6734"/>
</dbReference>
<sequence length="383" mass="45113">MAYSCLTISRYYPHLELYTDTFGKSLFKDILQLPYYRYHTILDDLSEVDEAFWAFAKVKTYSVQNEPFLHVDNDVFIWHPFPQNIISADVACQSIENIDEFSLTDYHLALDYIRKNVNSVPDIIRDSRCNIAYNMGVFGGNDINFIQQYSKQAVTCFNSMYDAILHSGNLKGKFNVVFEQLLLKEFAQNYQEKVSFLVPNSEIDEILKFSTIETAQYESKYTHCIGQLKKVTYICEQIEFRMKYDFPSYYKRIMSYLDSEQNVFEENTKSMADYLNFCKIYSKINHAVDINDIMTNYEFILNNDCWIEEKDGGHYLNTPKEKSKLTDWRLLLTYFERKTTGMNVCKIISNEKDTINLSFYEIVTDVFYLIMESLYITKCLTVA</sequence>
<evidence type="ECO:0000313" key="3">
    <source>
        <dbReference type="Proteomes" id="UP000825483"/>
    </source>
</evidence>
<protein>
    <recommendedName>
        <fullName evidence="1">DUF6734 domain-containing protein</fullName>
    </recommendedName>
</protein>
<gene>
    <name evidence="2" type="ORF">PRLR5076_21320</name>
</gene>
<dbReference type="AlphaFoldDB" id="A0A9R1CAZ8"/>
<evidence type="ECO:0000259" key="1">
    <source>
        <dbReference type="Pfam" id="PF20508"/>
    </source>
</evidence>
<dbReference type="Pfam" id="PF20508">
    <property type="entry name" value="DUF6734"/>
    <property type="match status" value="1"/>
</dbReference>
<reference evidence="2" key="1">
    <citation type="journal article" date="2022" name="Int. J. Syst. Evol. Microbiol.">
        <title>Prevotella lacticifex sp. nov., isolated from the rumen of cows.</title>
        <authorList>
            <person name="Shinkai T."/>
            <person name="Ikeyama N."/>
            <person name="Kumagai M."/>
            <person name="Ohmori H."/>
            <person name="Sakamoto M."/>
            <person name="Ohkuma M."/>
            <person name="Mitsumori M."/>
        </authorList>
    </citation>
    <scope>NUCLEOTIDE SEQUENCE</scope>
    <source>
        <strain evidence="2">R5076</strain>
    </source>
</reference>
<proteinExistence type="predicted"/>
<dbReference type="EMBL" id="BPUB01000002">
    <property type="protein sequence ID" value="GJG59281.1"/>
    <property type="molecule type" value="Genomic_DNA"/>
</dbReference>
<comment type="caution">
    <text evidence="2">The sequence shown here is derived from an EMBL/GenBank/DDBJ whole genome shotgun (WGS) entry which is preliminary data.</text>
</comment>